<sequence length="112" mass="12201">MKREILLSLFSLIFLFCTFSFSQNPEWINFTTGGNHINALAIEGDYIWVGTDGGLVKLNMLTGEKVNYTKGSGLPSNYVLAIAIDGQGNKWIGTGGGLAKFDGVNWTVYNTS</sequence>
<protein>
    <submittedName>
        <fullName evidence="1">Two component regulator propeller</fullName>
    </submittedName>
</protein>
<proteinExistence type="predicted"/>
<dbReference type="SUPFAM" id="SSF63829">
    <property type="entry name" value="Calcium-dependent phosphotriesterase"/>
    <property type="match status" value="1"/>
</dbReference>
<reference evidence="1 2" key="1">
    <citation type="submission" date="2015-11" db="EMBL/GenBank/DDBJ databases">
        <authorList>
            <person name="Varghese N."/>
        </authorList>
    </citation>
    <scope>NUCLEOTIDE SEQUENCE [LARGE SCALE GENOMIC DNA]</scope>
    <source>
        <strain evidence="1 2">JGI-24</strain>
    </source>
</reference>
<dbReference type="InterPro" id="IPR011110">
    <property type="entry name" value="Reg_prop"/>
</dbReference>
<evidence type="ECO:0000313" key="1">
    <source>
        <dbReference type="EMBL" id="CUT05813.1"/>
    </source>
</evidence>
<dbReference type="Proteomes" id="UP000243065">
    <property type="component" value="Unassembled WGS sequence"/>
</dbReference>
<gene>
    <name evidence="1" type="ORF">JGI24_01767</name>
</gene>
<dbReference type="Gene3D" id="2.130.10.10">
    <property type="entry name" value="YVTN repeat-like/Quinoprotein amine dehydrogenase"/>
    <property type="match status" value="1"/>
</dbReference>
<dbReference type="InterPro" id="IPR015943">
    <property type="entry name" value="WD40/YVTN_repeat-like_dom_sf"/>
</dbReference>
<dbReference type="EMBL" id="CZVU01000140">
    <property type="protein sequence ID" value="CUT05813.1"/>
    <property type="molecule type" value="Genomic_DNA"/>
</dbReference>
<name>A0A656DBM0_KRYT1</name>
<feature type="non-terminal residue" evidence="1">
    <location>
        <position position="112"/>
    </location>
</feature>
<accession>A0A656DBM0</accession>
<dbReference type="AlphaFoldDB" id="A0A656DBM0"/>
<evidence type="ECO:0000313" key="2">
    <source>
        <dbReference type="Proteomes" id="UP000243065"/>
    </source>
</evidence>
<dbReference type="Pfam" id="PF07494">
    <property type="entry name" value="Reg_prop"/>
    <property type="match status" value="1"/>
</dbReference>
<keyword evidence="2" id="KW-1185">Reference proteome</keyword>
<dbReference type="RefSeq" id="WP_320409925.1">
    <property type="nucleotide sequence ID" value="NZ_CZVU01000140.1"/>
</dbReference>
<organism evidence="1 2">
    <name type="scientific">Kryptobacter tengchongensis</name>
    <dbReference type="NCBI Taxonomy" id="1643429"/>
    <lineage>
        <taxon>Bacteria</taxon>
        <taxon>Pseudomonadati</taxon>
        <taxon>Candidatus Kryptoniota</taxon>
        <taxon>Candidatus Kryptobacter</taxon>
    </lineage>
</organism>